<dbReference type="AlphaFoldDB" id="A0A1X7I103"/>
<keyword evidence="2" id="KW-1185">Reference proteome</keyword>
<proteinExistence type="predicted"/>
<sequence length="263" mass="30836">MMNRLLLLIAVSFVGCQSNTDDLPTQEFIDNVFTLEQKTNAYGDTYWQPDLNEGIREVDKYYTFFNDNQLALSYLRWNLIDERLPDSIKYSIKSYDEVQKSFQNFANQDPQIVSAMQKLIYPQNFRDDKEVSIDSLVELSAKLYYAQSAGEGKVGWTFCAGKSKFPEIYGESKSYESIVLQALCFQAVFEDEYSTGQNSVWDFFNQKIPEVSSEMNEIEYENYIDQANLLMWEKMSQSKELLNLMVSFTRHEKAKHYFQIREK</sequence>
<dbReference type="PROSITE" id="PS51257">
    <property type="entry name" value="PROKAR_LIPOPROTEIN"/>
    <property type="match status" value="1"/>
</dbReference>
<reference evidence="2" key="1">
    <citation type="submission" date="2017-04" db="EMBL/GenBank/DDBJ databases">
        <authorList>
            <person name="Varghese N."/>
            <person name="Submissions S."/>
        </authorList>
    </citation>
    <scope>NUCLEOTIDE SEQUENCE [LARGE SCALE GENOMIC DNA]</scope>
    <source>
        <strain evidence="2">DSM 4125</strain>
    </source>
</reference>
<dbReference type="STRING" id="1028.SAMN05661096_00078"/>
<protein>
    <submittedName>
        <fullName evidence="1">Uncharacterized protein</fullName>
    </submittedName>
</protein>
<evidence type="ECO:0000313" key="2">
    <source>
        <dbReference type="Proteomes" id="UP000193804"/>
    </source>
</evidence>
<dbReference type="Proteomes" id="UP000193804">
    <property type="component" value="Unassembled WGS sequence"/>
</dbReference>
<name>A0A1X7I103_9BACT</name>
<evidence type="ECO:0000313" key="1">
    <source>
        <dbReference type="EMBL" id="SMG07796.1"/>
    </source>
</evidence>
<accession>A0A1X7I103</accession>
<gene>
    <name evidence="1" type="ORF">SAMN05661096_00078</name>
</gene>
<dbReference type="RefSeq" id="WP_139827899.1">
    <property type="nucleotide sequence ID" value="NZ_FXAW01000001.1"/>
</dbReference>
<dbReference type="EMBL" id="FXAW01000001">
    <property type="protein sequence ID" value="SMG07796.1"/>
    <property type="molecule type" value="Genomic_DNA"/>
</dbReference>
<dbReference type="OrthoDB" id="1467499at2"/>
<organism evidence="1 2">
    <name type="scientific">Marivirga sericea</name>
    <dbReference type="NCBI Taxonomy" id="1028"/>
    <lineage>
        <taxon>Bacteria</taxon>
        <taxon>Pseudomonadati</taxon>
        <taxon>Bacteroidota</taxon>
        <taxon>Cytophagia</taxon>
        <taxon>Cytophagales</taxon>
        <taxon>Marivirgaceae</taxon>
        <taxon>Marivirga</taxon>
    </lineage>
</organism>